<dbReference type="EMBL" id="CH991573">
    <property type="protein sequence ID" value="EDQ85468.1"/>
    <property type="molecule type" value="Genomic_DNA"/>
</dbReference>
<dbReference type="InParanoid" id="A9VAD9"/>
<dbReference type="AlphaFoldDB" id="A9VAD9"/>
<keyword evidence="4" id="KW-1185">Reference proteome</keyword>
<dbReference type="PANTHER" id="PTHR46270">
    <property type="entry name" value="ARMADILLO-TYPE FOLD-RELATED"/>
    <property type="match status" value="1"/>
</dbReference>
<dbReference type="InterPro" id="IPR035897">
    <property type="entry name" value="Toll_tir_struct_dom_sf"/>
</dbReference>
<evidence type="ECO:0000313" key="3">
    <source>
        <dbReference type="EMBL" id="EDQ85468.1"/>
    </source>
</evidence>
<feature type="domain" description="TIR" evidence="2">
    <location>
        <begin position="378"/>
        <end position="487"/>
    </location>
</feature>
<dbReference type="RefSeq" id="XP_001749659.1">
    <property type="nucleotide sequence ID" value="XM_001749607.1"/>
</dbReference>
<protein>
    <recommendedName>
        <fullName evidence="2">TIR domain-containing protein</fullName>
    </recommendedName>
</protein>
<dbReference type="InterPro" id="IPR000157">
    <property type="entry name" value="TIR_dom"/>
</dbReference>
<dbReference type="eggNOG" id="ENOG502QVY7">
    <property type="taxonomic scope" value="Eukaryota"/>
</dbReference>
<feature type="compositionally biased region" description="Low complexity" evidence="1">
    <location>
        <begin position="542"/>
        <end position="554"/>
    </location>
</feature>
<dbReference type="GO" id="GO:0007165">
    <property type="term" value="P:signal transduction"/>
    <property type="evidence" value="ECO:0007669"/>
    <property type="project" value="InterPro"/>
</dbReference>
<proteinExistence type="predicted"/>
<feature type="region of interest" description="Disordered" evidence="1">
    <location>
        <begin position="526"/>
        <end position="554"/>
    </location>
</feature>
<evidence type="ECO:0000313" key="4">
    <source>
        <dbReference type="Proteomes" id="UP000001357"/>
    </source>
</evidence>
<name>A9VAD9_MONBE</name>
<dbReference type="SUPFAM" id="SSF52200">
    <property type="entry name" value="Toll/Interleukin receptor TIR domain"/>
    <property type="match status" value="1"/>
</dbReference>
<evidence type="ECO:0000259" key="2">
    <source>
        <dbReference type="Pfam" id="PF13676"/>
    </source>
</evidence>
<dbReference type="GeneID" id="5894955"/>
<gene>
    <name evidence="3" type="ORF">MONBRDRAFT_38827</name>
</gene>
<dbReference type="Proteomes" id="UP000001357">
    <property type="component" value="Unassembled WGS sequence"/>
</dbReference>
<dbReference type="STRING" id="81824.A9VAD9"/>
<dbReference type="KEGG" id="mbr:MONBRDRAFT_38827"/>
<dbReference type="Pfam" id="PF13676">
    <property type="entry name" value="TIR_2"/>
    <property type="match status" value="1"/>
</dbReference>
<dbReference type="PANTHER" id="PTHR46270:SF2">
    <property type="entry name" value="TIR DOMAIN-CONTAINING PROTEIN"/>
    <property type="match status" value="1"/>
</dbReference>
<sequence>MATSPAAPQHEAGGSPRLAFATGTRMVVTDTFQSTNVDKCSYTKGDLYELVEDGELHEQYWRARPCVHPRPAESSPGIPAAGKINTDHIEVLLDAEDVAAFTPRIQAFANRFLQVTKLSDEHDGASPSATLPPASTSTPACNGELEWRTLACLVKQPFALTILATMQDTLLPLIATTLNWDKAIPETVLAILCLARLVRDNNAAAKRLLECYPTVTQECQRLALWHDVGPSSELDEGYDKITRKLATNCAKLLDALLTTDSHSVIPVQNLLDVVTRVLGHKDNNIHRLGGDALSYHLPAYLGILTTLAQRPGDLAHLRQDSRVLATVSAIQPSTDGAIAADLATGLRLLLAAGSAGVRAAGANDSGGATPASSQPTHIMISYNWRHQPLALKLAQTLQAHRFRVWIDVHKMEGNIMSEMASAVENAAVVLMLYSKAYAQSRHCMLEAQYVFQQQKSYIPVFVEPGCERITGVLGIMRGTLLYEDLSSPELVDQGLQSIIRRLGQQGRAITATSEQSDTLVTISAVDEPGPVSVGPGESSPLGGDTTSGASTGQTAAVAPSTFLARLARLEEEVRAQAARLDHLETRQAQWCRLL</sequence>
<accession>A9VAD9</accession>
<dbReference type="Gene3D" id="3.40.50.10140">
    <property type="entry name" value="Toll/interleukin-1 receptor homology (TIR) domain"/>
    <property type="match status" value="1"/>
</dbReference>
<evidence type="ECO:0000256" key="1">
    <source>
        <dbReference type="SAM" id="MobiDB-lite"/>
    </source>
</evidence>
<reference evidence="3 4" key="1">
    <citation type="journal article" date="2008" name="Nature">
        <title>The genome of the choanoflagellate Monosiga brevicollis and the origin of metazoans.</title>
        <authorList>
            <consortium name="JGI Sequencing"/>
            <person name="King N."/>
            <person name="Westbrook M.J."/>
            <person name="Young S.L."/>
            <person name="Kuo A."/>
            <person name="Abedin M."/>
            <person name="Chapman J."/>
            <person name="Fairclough S."/>
            <person name="Hellsten U."/>
            <person name="Isogai Y."/>
            <person name="Letunic I."/>
            <person name="Marr M."/>
            <person name="Pincus D."/>
            <person name="Putnam N."/>
            <person name="Rokas A."/>
            <person name="Wright K.J."/>
            <person name="Zuzow R."/>
            <person name="Dirks W."/>
            <person name="Good M."/>
            <person name="Goodstein D."/>
            <person name="Lemons D."/>
            <person name="Li W."/>
            <person name="Lyons J.B."/>
            <person name="Morris A."/>
            <person name="Nichols S."/>
            <person name="Richter D.J."/>
            <person name="Salamov A."/>
            <person name="Bork P."/>
            <person name="Lim W.A."/>
            <person name="Manning G."/>
            <person name="Miller W.T."/>
            <person name="McGinnis W."/>
            <person name="Shapiro H."/>
            <person name="Tjian R."/>
            <person name="Grigoriev I.V."/>
            <person name="Rokhsar D."/>
        </authorList>
    </citation>
    <scope>NUCLEOTIDE SEQUENCE [LARGE SCALE GENOMIC DNA]</scope>
    <source>
        <strain evidence="4">MX1 / ATCC 50154</strain>
    </source>
</reference>
<organism evidence="3 4">
    <name type="scientific">Monosiga brevicollis</name>
    <name type="common">Choanoflagellate</name>
    <dbReference type="NCBI Taxonomy" id="81824"/>
    <lineage>
        <taxon>Eukaryota</taxon>
        <taxon>Choanoflagellata</taxon>
        <taxon>Craspedida</taxon>
        <taxon>Salpingoecidae</taxon>
        <taxon>Monosiga</taxon>
    </lineage>
</organism>